<gene>
    <name evidence="1" type="ordered locus">Plabr_1745</name>
</gene>
<reference evidence="2" key="1">
    <citation type="submission" date="2011-02" db="EMBL/GenBank/DDBJ databases">
        <title>The complete genome of Planctomyces brasiliensis DSM 5305.</title>
        <authorList>
            <person name="Lucas S."/>
            <person name="Copeland A."/>
            <person name="Lapidus A."/>
            <person name="Bruce D."/>
            <person name="Goodwin L."/>
            <person name="Pitluck S."/>
            <person name="Kyrpides N."/>
            <person name="Mavromatis K."/>
            <person name="Pagani I."/>
            <person name="Ivanova N."/>
            <person name="Ovchinnikova G."/>
            <person name="Lu M."/>
            <person name="Detter J.C."/>
            <person name="Han C."/>
            <person name="Land M."/>
            <person name="Hauser L."/>
            <person name="Markowitz V."/>
            <person name="Cheng J.-F."/>
            <person name="Hugenholtz P."/>
            <person name="Woyke T."/>
            <person name="Wu D."/>
            <person name="Tindall B."/>
            <person name="Pomrenke H.G."/>
            <person name="Brambilla E."/>
            <person name="Klenk H.-P."/>
            <person name="Eisen J.A."/>
        </authorList>
    </citation>
    <scope>NUCLEOTIDE SEQUENCE [LARGE SCALE GENOMIC DNA]</scope>
    <source>
        <strain evidence="2">ATCC 49424 / DSM 5305 / JCM 21570 / NBRC 103401 / IFAM 1448</strain>
    </source>
</reference>
<dbReference type="Gene3D" id="2.30.110.20">
    <property type="entry name" value="Hcp1-like"/>
    <property type="match status" value="1"/>
</dbReference>
<dbReference type="Proteomes" id="UP000006860">
    <property type="component" value="Chromosome"/>
</dbReference>
<dbReference type="KEGG" id="pbs:Plabr_1745"/>
<dbReference type="eggNOG" id="COG3157">
    <property type="taxonomic scope" value="Bacteria"/>
</dbReference>
<dbReference type="EMBL" id="CP002546">
    <property type="protein sequence ID" value="ADY59355.1"/>
    <property type="molecule type" value="Genomic_DNA"/>
</dbReference>
<dbReference type="RefSeq" id="WP_013628082.1">
    <property type="nucleotide sequence ID" value="NC_015174.1"/>
</dbReference>
<dbReference type="STRING" id="756272.Plabr_1745"/>
<dbReference type="OrthoDB" id="9870167at2"/>
<dbReference type="AlphaFoldDB" id="F0SFE8"/>
<name>F0SFE8_RUBBR</name>
<dbReference type="InterPro" id="IPR036624">
    <property type="entry name" value="Hcp1-lik_sf"/>
</dbReference>
<keyword evidence="2" id="KW-1185">Reference proteome</keyword>
<organism evidence="1 2">
    <name type="scientific">Rubinisphaera brasiliensis (strain ATCC 49424 / DSM 5305 / JCM 21570 / IAM 15109 / NBRC 103401 / IFAM 1448)</name>
    <name type="common">Planctomyces brasiliensis</name>
    <dbReference type="NCBI Taxonomy" id="756272"/>
    <lineage>
        <taxon>Bacteria</taxon>
        <taxon>Pseudomonadati</taxon>
        <taxon>Planctomycetota</taxon>
        <taxon>Planctomycetia</taxon>
        <taxon>Planctomycetales</taxon>
        <taxon>Planctomycetaceae</taxon>
        <taxon>Rubinisphaera</taxon>
    </lineage>
</organism>
<accession>F0SFE8</accession>
<dbReference type="Pfam" id="PF05638">
    <property type="entry name" value="T6SS_HCP"/>
    <property type="match status" value="1"/>
</dbReference>
<dbReference type="InterPro" id="IPR008514">
    <property type="entry name" value="T6SS_Hcp"/>
</dbReference>
<dbReference type="HOGENOM" id="CLU_1249858_0_0_0"/>
<protein>
    <submittedName>
        <fullName evidence="1">Uncharacterized protein</fullName>
    </submittedName>
</protein>
<evidence type="ECO:0000313" key="2">
    <source>
        <dbReference type="Proteomes" id="UP000006860"/>
    </source>
</evidence>
<evidence type="ECO:0000313" key="1">
    <source>
        <dbReference type="EMBL" id="ADY59355.1"/>
    </source>
</evidence>
<dbReference type="SUPFAM" id="SSF141452">
    <property type="entry name" value="Hcp1-like"/>
    <property type="match status" value="1"/>
</dbReference>
<proteinExistence type="predicted"/>
<sequence length="221" mass="24422">MAIGYLALQFQGGNSEEENGWFETGSESEPVTTFSMIPDAASPWQGVKKFFYGATREYGGINSSGGPQHSGRPDQHLIRITREADLVSPRLYKYCCNGYQLKKMLFISETDSGDSLTIVYCEACHVVEFETQHFHAAATDYSHLALTLNGQSLSNGSNSFTQSKVTLGDVKVEDELSILFTKMIIGQSRMVGGERKTIWQGWDTAAEKHWDTAVDFTPPAA</sequence>